<feature type="compositionally biased region" description="Basic and acidic residues" evidence="10">
    <location>
        <begin position="1459"/>
        <end position="1468"/>
    </location>
</feature>
<evidence type="ECO:0000313" key="14">
    <source>
        <dbReference type="EMBL" id="KAH3888561.1"/>
    </source>
</evidence>
<reference evidence="14" key="1">
    <citation type="journal article" date="2019" name="bioRxiv">
        <title>The Genome of the Zebra Mussel, Dreissena polymorpha: A Resource for Invasive Species Research.</title>
        <authorList>
            <person name="McCartney M.A."/>
            <person name="Auch B."/>
            <person name="Kono T."/>
            <person name="Mallez S."/>
            <person name="Zhang Y."/>
            <person name="Obille A."/>
            <person name="Becker A."/>
            <person name="Abrahante J.E."/>
            <person name="Garbe J."/>
            <person name="Badalamenti J.P."/>
            <person name="Herman A."/>
            <person name="Mangelson H."/>
            <person name="Liachko I."/>
            <person name="Sullivan S."/>
            <person name="Sone E.D."/>
            <person name="Koren S."/>
            <person name="Silverstein K.A.T."/>
            <person name="Beckman K.B."/>
            <person name="Gohl D.M."/>
        </authorList>
    </citation>
    <scope>NUCLEOTIDE SEQUENCE</scope>
    <source>
        <strain evidence="14">Duluth1</strain>
        <tissue evidence="14">Whole animal</tissue>
    </source>
</reference>
<dbReference type="Pfam" id="PF18296">
    <property type="entry name" value="MID_MedPIWI"/>
    <property type="match status" value="1"/>
</dbReference>
<comment type="subunit">
    <text evidence="9">Component of the Mediator complex.</text>
</comment>
<evidence type="ECO:0000256" key="10">
    <source>
        <dbReference type="SAM" id="MobiDB-lite"/>
    </source>
</evidence>
<evidence type="ECO:0000256" key="3">
    <source>
        <dbReference type="ARBA" id="ARBA00019618"/>
    </source>
</evidence>
<dbReference type="GO" id="GO:0003713">
    <property type="term" value="F:transcription coactivator activity"/>
    <property type="evidence" value="ECO:0007669"/>
    <property type="project" value="TreeGrafter"/>
</dbReference>
<dbReference type="InterPro" id="IPR021643">
    <property type="entry name" value="Mediator_Med13_N"/>
</dbReference>
<feature type="domain" description="Mediator complex subunit Med13 N-terminal" evidence="12">
    <location>
        <begin position="12"/>
        <end position="236"/>
    </location>
</feature>
<feature type="region of interest" description="Disordered" evidence="10">
    <location>
        <begin position="974"/>
        <end position="1014"/>
    </location>
</feature>
<feature type="compositionally biased region" description="Basic and acidic residues" evidence="10">
    <location>
        <begin position="721"/>
        <end position="739"/>
    </location>
</feature>
<dbReference type="PANTHER" id="PTHR48249">
    <property type="entry name" value="MEDIATOR OF RNA POLYMERASE II TRANSCRIPTION SUBUNIT 13"/>
    <property type="match status" value="1"/>
</dbReference>
<dbReference type="GO" id="GO:0045944">
    <property type="term" value="P:positive regulation of transcription by RNA polymerase II"/>
    <property type="evidence" value="ECO:0007669"/>
    <property type="project" value="TreeGrafter"/>
</dbReference>
<reference evidence="14" key="2">
    <citation type="submission" date="2020-11" db="EMBL/GenBank/DDBJ databases">
        <authorList>
            <person name="McCartney M.A."/>
            <person name="Auch B."/>
            <person name="Kono T."/>
            <person name="Mallez S."/>
            <person name="Becker A."/>
            <person name="Gohl D.M."/>
            <person name="Silverstein K.A.T."/>
            <person name="Koren S."/>
            <person name="Bechman K.B."/>
            <person name="Herman A."/>
            <person name="Abrahante J.E."/>
            <person name="Garbe J."/>
        </authorList>
    </citation>
    <scope>NUCLEOTIDE SEQUENCE</scope>
    <source>
        <strain evidence="14">Duluth1</strain>
        <tissue evidence="14">Whole animal</tissue>
    </source>
</reference>
<protein>
    <recommendedName>
        <fullName evidence="3 9">Mediator of RNA polymerase II transcription subunit 13</fullName>
    </recommendedName>
</protein>
<keyword evidence="6 9" id="KW-0010">Activator</keyword>
<evidence type="ECO:0000256" key="7">
    <source>
        <dbReference type="ARBA" id="ARBA00023163"/>
    </source>
</evidence>
<dbReference type="Pfam" id="PF11597">
    <property type="entry name" value="Med13_N"/>
    <property type="match status" value="1"/>
</dbReference>
<feature type="region of interest" description="Disordered" evidence="10">
    <location>
        <begin position="675"/>
        <end position="739"/>
    </location>
</feature>
<comment type="subcellular location">
    <subcellularLocation>
        <location evidence="1 9">Nucleus</location>
    </subcellularLocation>
</comment>
<accession>A0A9D4N5U2</accession>
<feature type="region of interest" description="Disordered" evidence="10">
    <location>
        <begin position="486"/>
        <end position="535"/>
    </location>
</feature>
<feature type="region of interest" description="Disordered" evidence="10">
    <location>
        <begin position="753"/>
        <end position="803"/>
    </location>
</feature>
<feature type="region of interest" description="Disordered" evidence="10">
    <location>
        <begin position="1440"/>
        <end position="1468"/>
    </location>
</feature>
<feature type="non-terminal residue" evidence="14">
    <location>
        <position position="1980"/>
    </location>
</feature>
<evidence type="ECO:0000256" key="8">
    <source>
        <dbReference type="ARBA" id="ARBA00023242"/>
    </source>
</evidence>
<keyword evidence="15" id="KW-1185">Reference proteome</keyword>
<evidence type="ECO:0000259" key="11">
    <source>
        <dbReference type="Pfam" id="PF06333"/>
    </source>
</evidence>
<keyword evidence="8 9" id="KW-0539">Nucleus</keyword>
<comment type="function">
    <text evidence="9">Component of the Mediator complex, a coactivator involved in regulated transcription of nearly all RNA polymerase II-dependent genes. Mediator functions as a bridge to convey information from gene-specific regulatory proteins to the basal RNA polymerase II transcription machinery. Mediator is recruited to promoters by direct interactions with regulatory proteins and serves as a scaffold for the assembly of a functional preinitiation complex with RNA polymerase II and the general transcription factors.</text>
</comment>
<dbReference type="PANTHER" id="PTHR48249:SF3">
    <property type="entry name" value="MEDIATOR OF RNA POLYMERASE II TRANSCRIPTION SUBUNIT 13"/>
    <property type="match status" value="1"/>
</dbReference>
<dbReference type="InterPro" id="IPR051139">
    <property type="entry name" value="Mediator_complx_sub13"/>
</dbReference>
<comment type="similarity">
    <text evidence="2 9">Belongs to the Mediator complex subunit 13 family.</text>
</comment>
<evidence type="ECO:0000256" key="9">
    <source>
        <dbReference type="RuleBase" id="RU364134"/>
    </source>
</evidence>
<evidence type="ECO:0000259" key="12">
    <source>
        <dbReference type="Pfam" id="PF11597"/>
    </source>
</evidence>
<dbReference type="Pfam" id="PF06333">
    <property type="entry name" value="Med13_C"/>
    <property type="match status" value="1"/>
</dbReference>
<sequence>MSGPIPTGNGCSLEDCYTNIFALTDINGIKWRKLCIEPSQTRLDPFEDPVLSSYAKCLQADILSVWRRVAKHSESRPDVLFGRELWIFWYGDKPSILEEILAPELKEQEHGSWEKDSVMSYECRTLLFKALHNLIERCLLARNFIRLGRWFVQPQDPLLEQSASLSFSFNFFLHGESTVCASIEVKQHPPVLLLASQHLQCAAESGAQLNVILAPYGLNGTLTGVTYRDTDQTTKKALEEWRQFYPVKGEEGKDADTNKLPNLIEVVVAGVRMKYPSCYVLLVDERPGVPGDPQRPGSLAQLGILGAMGVGEDGLSLKGMEPTSDLTARTNRILSARLVEKIGQDGCITSGLSKRHNEGSLEEGQSGIWDFADPTTKTTCNCSRLRGVKNKAGSSLAGKQLDKKKTDKTLERQQSRLLRAVPFHRRQQAIEEYSQIDMDMSMPRVTAGMPQGGLNGVAGAMGGGSDIPHVSTSGNSDMVCNVSMESPASNAPSPLEESHNHGQMENTVTIDPTMPTLSPQPPAMKHGDKDPASVGGLKPIQNVNLSSASNSTNSNVLLNSVMTNGDTHAFHKPHFTSGFKPDATSSSVGGLHWNHQSLENTKANINSWLRSQQKQSDHKTFKRPCLPSSDGDPDSFSADSLYNFDSVSNWSDFPLKKMCFERIEMLNGIQDPMVNTNNNNFNPNQRPLQSLSPTPAADPYAFSDESSATPAGTPMSRSMRNSRDDIFQRPSPYREDEKGPEIFGFKEERNSMEFGSLTSPPTTPGALMSSSLTREEDLKPQESDLDNLFQPDSEDNDDAFIPNSPVKYLEDIRSTKTANTGPVDTIGVMDLFRMYPTPPSQETITDCSPKTSHEAVIESHPTVMESFPISLVKHELLPSTSLADELNKDGVYRPEVRAQYPSSAKYAPVELYSTQLSPPPHVPEYKPSWYHHQMPLTDKHVNHYMNIPSIENLPSIPSARMPSSAIEASPATFQNSVGQQRTPMSYELQSPASNASSYLNKTPNSNLNHHGTNNPVPEAHSLLVNIVLSDSILNLFKDQNFDSCNICVCNMTIKGSDVGVYIPNPTGETEYKCTCGFSAVMNKRFGHNAGLFYEDELEITGIRDDRFDKRKRSLLTLPQIKPEENVGKVPSNVEEVSQSVLQLLIGQFSGPYPSSSYVCLRDRLQVQAKSFPAQPFNIMSLQDCNEVTYFALDQGRQAMDHCPTKLEDNIMKSTCMHKWTFLQGVAQIPQSPLDSVDLLKGLQPILQDAIQNKRVTRLWEHTYKLQGPLTWIEFHQLAGRGSDENSEPQPIPSLLVGCEKDSANVSPYALRYWDKNMLEPYGHRRDIAYLVVTLDNDYILSLAQPFFKELSTMYEWLRLGRHAPISEKIRDGILRIGRSMQQKIGDQDVDDWFKYIPSNTVSSNLKLYAQTCKHYLGPFLAKQTDYKMLFAASTSSQRLPQNRTADLQNSESLNTSQSNDDRDGEGAHRDLHEEVADVSQGDGPVIVIYIVNPFTYGHDWDDRLSMIGLLRCYQEIVQGLPEFMQNNVYLQILPVQSIIDAKEGNNQFQLLKNIAFSVFTSCRLNLSHNVMGRSLTGFGPAAAAEQFLKRKANIESTGLYKLYNPPFILAPLKDKQEQLAESCSEKRENSTILLCVYCLSEDQRWLLASCTDDRGETIETCTVNIDIPNRNRRKKTSARRIGLGKLWDFILGVISMSSKPCRIVVGRFGRIGHGELKGWSGLLSKKNIQKCNKRMRDMCSQCTHQVEGEHPTIVSACLISFEQHRSFNLMPECVKAESEKQRRNCPLQTPRDASCSHILVFPTSATAQASTQQNQLDATGGIDLGGHNLEFGVDLADNIINDFDNNSDDFANLMDVFVSMTNSPHDNPGSPGQLDMGRNSPSKMNGVNVMSATPQEKDPQDDAPNLLQQPLAMGYYISTAETGPLPRWFWSACPDNEHTSVKCFKSALHVHFSTNQDDFMHSTAPGNTHPLDSNLTCDVL</sequence>
<evidence type="ECO:0000256" key="1">
    <source>
        <dbReference type="ARBA" id="ARBA00004123"/>
    </source>
</evidence>
<evidence type="ECO:0000256" key="4">
    <source>
        <dbReference type="ARBA" id="ARBA00022491"/>
    </source>
</evidence>
<feature type="compositionally biased region" description="Basic and acidic residues" evidence="10">
    <location>
        <begin position="773"/>
        <end position="782"/>
    </location>
</feature>
<feature type="compositionally biased region" description="Polar residues" evidence="10">
    <location>
        <begin position="704"/>
        <end position="719"/>
    </location>
</feature>
<feature type="compositionally biased region" description="Polar residues" evidence="10">
    <location>
        <begin position="1440"/>
        <end position="1458"/>
    </location>
</feature>
<evidence type="ECO:0000313" key="15">
    <source>
        <dbReference type="Proteomes" id="UP000828390"/>
    </source>
</evidence>
<feature type="region of interest" description="Disordered" evidence="10">
    <location>
        <begin position="610"/>
        <end position="632"/>
    </location>
</feature>
<feature type="compositionally biased region" description="Low complexity" evidence="10">
    <location>
        <begin position="675"/>
        <end position="684"/>
    </location>
</feature>
<dbReference type="InterPro" id="IPR009401">
    <property type="entry name" value="Med13_C"/>
</dbReference>
<evidence type="ECO:0000256" key="5">
    <source>
        <dbReference type="ARBA" id="ARBA00023015"/>
    </source>
</evidence>
<keyword evidence="7 9" id="KW-0804">Transcription</keyword>
<organism evidence="14 15">
    <name type="scientific">Dreissena polymorpha</name>
    <name type="common">Zebra mussel</name>
    <name type="synonym">Mytilus polymorpha</name>
    <dbReference type="NCBI Taxonomy" id="45954"/>
    <lineage>
        <taxon>Eukaryota</taxon>
        <taxon>Metazoa</taxon>
        <taxon>Spiralia</taxon>
        <taxon>Lophotrochozoa</taxon>
        <taxon>Mollusca</taxon>
        <taxon>Bivalvia</taxon>
        <taxon>Autobranchia</taxon>
        <taxon>Heteroconchia</taxon>
        <taxon>Euheterodonta</taxon>
        <taxon>Imparidentia</taxon>
        <taxon>Neoheterodontei</taxon>
        <taxon>Myida</taxon>
        <taxon>Dreissenoidea</taxon>
        <taxon>Dreissenidae</taxon>
        <taxon>Dreissena</taxon>
    </lineage>
</organism>
<dbReference type="EMBL" id="JAIWYP010000001">
    <property type="protein sequence ID" value="KAH3888561.1"/>
    <property type="molecule type" value="Genomic_DNA"/>
</dbReference>
<evidence type="ECO:0000256" key="2">
    <source>
        <dbReference type="ARBA" id="ARBA00009354"/>
    </source>
</evidence>
<name>A0A9D4N5U2_DREPO</name>
<keyword evidence="4 9" id="KW-0678">Repressor</keyword>
<feature type="domain" description="MID" evidence="13">
    <location>
        <begin position="1325"/>
        <end position="1563"/>
    </location>
</feature>
<dbReference type="Proteomes" id="UP000828390">
    <property type="component" value="Unassembled WGS sequence"/>
</dbReference>
<comment type="caution">
    <text evidence="14">The sequence shown here is derived from an EMBL/GenBank/DDBJ whole genome shotgun (WGS) entry which is preliminary data.</text>
</comment>
<evidence type="ECO:0000256" key="6">
    <source>
        <dbReference type="ARBA" id="ARBA00023159"/>
    </source>
</evidence>
<proteinExistence type="inferred from homology"/>
<dbReference type="GO" id="GO:0016592">
    <property type="term" value="C:mediator complex"/>
    <property type="evidence" value="ECO:0007669"/>
    <property type="project" value="InterPro"/>
</dbReference>
<keyword evidence="5 9" id="KW-0805">Transcription regulation</keyword>
<dbReference type="InterPro" id="IPR041285">
    <property type="entry name" value="MID_MedPIWI"/>
</dbReference>
<evidence type="ECO:0000259" key="13">
    <source>
        <dbReference type="Pfam" id="PF18296"/>
    </source>
</evidence>
<feature type="domain" description="Mediator complex subunit Med13 C-terminal" evidence="11">
    <location>
        <begin position="1603"/>
        <end position="1980"/>
    </location>
</feature>
<gene>
    <name evidence="14" type="ORF">DPMN_012599</name>
</gene>